<evidence type="ECO:0000313" key="2">
    <source>
        <dbReference type="Proteomes" id="UP000786811"/>
    </source>
</evidence>
<gene>
    <name evidence="1" type="ORF">HICCMSTLAB_LOCUS1586</name>
</gene>
<comment type="caution">
    <text evidence="1">The sequence shown here is derived from an EMBL/GenBank/DDBJ whole genome shotgun (WGS) entry which is preliminary data.</text>
</comment>
<dbReference type="EMBL" id="CAJNRD030001116">
    <property type="protein sequence ID" value="CAG5075432.1"/>
    <property type="molecule type" value="Genomic_DNA"/>
</dbReference>
<dbReference type="OrthoDB" id="7692677at2759"/>
<organism evidence="1 2">
    <name type="scientific">Cotesia congregata</name>
    <name type="common">Parasitoid wasp</name>
    <name type="synonym">Apanteles congregatus</name>
    <dbReference type="NCBI Taxonomy" id="51543"/>
    <lineage>
        <taxon>Eukaryota</taxon>
        <taxon>Metazoa</taxon>
        <taxon>Ecdysozoa</taxon>
        <taxon>Arthropoda</taxon>
        <taxon>Hexapoda</taxon>
        <taxon>Insecta</taxon>
        <taxon>Pterygota</taxon>
        <taxon>Neoptera</taxon>
        <taxon>Endopterygota</taxon>
        <taxon>Hymenoptera</taxon>
        <taxon>Apocrita</taxon>
        <taxon>Ichneumonoidea</taxon>
        <taxon>Braconidae</taxon>
        <taxon>Microgastrinae</taxon>
        <taxon>Cotesia</taxon>
    </lineage>
</organism>
<feature type="non-terminal residue" evidence="1">
    <location>
        <position position="1"/>
    </location>
</feature>
<protein>
    <submittedName>
        <fullName evidence="1">Uncharacterized protein</fullName>
    </submittedName>
</protein>
<reference evidence="1" key="1">
    <citation type="submission" date="2021-04" db="EMBL/GenBank/DDBJ databases">
        <authorList>
            <person name="Chebbi M.A.C M."/>
        </authorList>
    </citation>
    <scope>NUCLEOTIDE SEQUENCE</scope>
</reference>
<dbReference type="Proteomes" id="UP000786811">
    <property type="component" value="Unassembled WGS sequence"/>
</dbReference>
<accession>A0A8J2ENF1</accession>
<evidence type="ECO:0000313" key="1">
    <source>
        <dbReference type="EMBL" id="CAG5075432.1"/>
    </source>
</evidence>
<dbReference type="AlphaFoldDB" id="A0A8J2ENF1"/>
<sequence>LFQGTVWKEVAAHYNEKTVIPHYIYYDEFGVGDPLSPAATLHKMDGLCYSIAALPPKLSSKFDTVLLAQLIYNSDYKEFKNAKCYCKVISELIPKVRNPGKGVLQNRGEAELLFLSFLLSFQRSTKTVYGIKEECVFNSISNFHNIKSLTCDIRHDFYLDVCRYDMARIIKGIIYYTLNDLNDRLKYFDFSKVDHGNKITNISQKHISQGYIIITGAEMSSLVTYFGIIIGDNYS</sequence>
<feature type="non-terminal residue" evidence="1">
    <location>
        <position position="235"/>
    </location>
</feature>
<proteinExistence type="predicted"/>
<name>A0A8J2ENF1_COTCN</name>
<keyword evidence="2" id="KW-1185">Reference proteome</keyword>